<dbReference type="KEGG" id="scoe:CP976_38210"/>
<keyword evidence="2" id="KW-0812">Transmembrane</keyword>
<accession>A0A5J6IEN4</accession>
<evidence type="ECO:0000256" key="1">
    <source>
        <dbReference type="SAM" id="MobiDB-lite"/>
    </source>
</evidence>
<evidence type="ECO:0000313" key="3">
    <source>
        <dbReference type="EMBL" id="QEV29380.1"/>
    </source>
</evidence>
<keyword evidence="2" id="KW-1133">Transmembrane helix</keyword>
<organism evidence="3 4">
    <name type="scientific">Streptomyces coeruleorubidus</name>
    <dbReference type="NCBI Taxonomy" id="116188"/>
    <lineage>
        <taxon>Bacteria</taxon>
        <taxon>Bacillati</taxon>
        <taxon>Actinomycetota</taxon>
        <taxon>Actinomycetes</taxon>
        <taxon>Kitasatosporales</taxon>
        <taxon>Streptomycetaceae</taxon>
        <taxon>Streptomyces</taxon>
    </lineage>
</organism>
<proteinExistence type="predicted"/>
<feature type="transmembrane region" description="Helical" evidence="2">
    <location>
        <begin position="86"/>
        <end position="106"/>
    </location>
</feature>
<dbReference type="EMBL" id="CP023694">
    <property type="protein sequence ID" value="QEV29380.1"/>
    <property type="molecule type" value="Genomic_DNA"/>
</dbReference>
<gene>
    <name evidence="3" type="ORF">CP976_38210</name>
</gene>
<keyword evidence="2" id="KW-0472">Membrane</keyword>
<name>A0A5J6IEN4_STRC4</name>
<reference evidence="3 4" key="1">
    <citation type="submission" date="2017-09" db="EMBL/GenBank/DDBJ databases">
        <authorList>
            <person name="Lee N."/>
            <person name="Cho B.-K."/>
        </authorList>
    </citation>
    <scope>NUCLEOTIDE SEQUENCE [LARGE SCALE GENOMIC DNA]</scope>
    <source>
        <strain evidence="3 4">ATCC 13740</strain>
    </source>
</reference>
<evidence type="ECO:0000256" key="2">
    <source>
        <dbReference type="SAM" id="Phobius"/>
    </source>
</evidence>
<evidence type="ECO:0000313" key="4">
    <source>
        <dbReference type="Proteomes" id="UP000326598"/>
    </source>
</evidence>
<sequence>MIETSDISINTPRASFVAHGGRHMIGGQLEEAHCARGRGCSSPVSGNHDCMTGRVQAWVGGAAAGAATASLAAYLIVVGWDKADKIASVLALFVALAGLVISMLGVRREIRPPEPDPSGDGGRGRSHQYQSIVIRGGAGYASMNGNVSHYETGATGATLPPPPRSLSGDEGDGNR</sequence>
<dbReference type="Proteomes" id="UP000326598">
    <property type="component" value="Chromosome"/>
</dbReference>
<feature type="region of interest" description="Disordered" evidence="1">
    <location>
        <begin position="151"/>
        <end position="175"/>
    </location>
</feature>
<protein>
    <submittedName>
        <fullName evidence="3">Uncharacterized protein</fullName>
    </submittedName>
</protein>
<dbReference type="AlphaFoldDB" id="A0A5J6IEN4"/>
<feature type="transmembrane region" description="Helical" evidence="2">
    <location>
        <begin position="57"/>
        <end position="80"/>
    </location>
</feature>